<organism evidence="7 8">
    <name type="scientific">Mesorhabditis belari</name>
    <dbReference type="NCBI Taxonomy" id="2138241"/>
    <lineage>
        <taxon>Eukaryota</taxon>
        <taxon>Metazoa</taxon>
        <taxon>Ecdysozoa</taxon>
        <taxon>Nematoda</taxon>
        <taxon>Chromadorea</taxon>
        <taxon>Rhabditida</taxon>
        <taxon>Rhabditina</taxon>
        <taxon>Rhabditomorpha</taxon>
        <taxon>Rhabditoidea</taxon>
        <taxon>Rhabditidae</taxon>
        <taxon>Mesorhabditinae</taxon>
        <taxon>Mesorhabditis</taxon>
    </lineage>
</organism>
<dbReference type="GO" id="GO:0031417">
    <property type="term" value="C:NatC complex"/>
    <property type="evidence" value="ECO:0007669"/>
    <property type="project" value="InterPro"/>
</dbReference>
<comment type="subcellular location">
    <subcellularLocation>
        <location evidence="1">Cytoplasm</location>
    </subcellularLocation>
</comment>
<evidence type="ECO:0000313" key="7">
    <source>
        <dbReference type="Proteomes" id="UP000887575"/>
    </source>
</evidence>
<dbReference type="PANTHER" id="PTHR21373:SF0">
    <property type="entry name" value="N-ALPHA-ACETYLTRANSFERASE 35, NATC AUXILIARY SUBUNIT"/>
    <property type="match status" value="1"/>
</dbReference>
<dbReference type="AlphaFoldDB" id="A0AAF3FS23"/>
<feature type="domain" description="NAA35-like TPR repeats" evidence="6">
    <location>
        <begin position="371"/>
        <end position="752"/>
    </location>
</feature>
<dbReference type="Pfam" id="PF25789">
    <property type="entry name" value="TPR_NAA35"/>
    <property type="match status" value="1"/>
</dbReference>
<sequence length="755" mass="85074">MASDDEVVKEVEKRLGTLAIREEIGASSSGTSRPERSREKWVDITDEFFESCQGLELGELAIAPNFSMFEAMSAIELMDPKMDVGLVRTRPDLGFAKCRREGALSLNYLPETLATLDATLSALVTWLEGGSLAQTLYTNVLLVNANLVNKVDILGTFGHAMNQLIYYINNIITTASVSEEEDFNVTNPYPCIPFQKDYKVIRIELEAIEASLESEAKMTNCADDDAAERLVMGSIAARLAFVRTLTQAIINLTPIHTIILDNIDKANPTPVATFRPNLRHTTEDLQTCLKNAVVMADTWHLGSRSERDDEDFAWLPAFEPDLNRRKLPATFPRKAEMIPRKRAIPYLVEMVQMLLRLPMEVPDAVSEPGSMIAYVREYSEAKFSTAFTRSVLQLMLFPLDDHVLGKRALSDLCVDSLKNALAPPLLDTDTGLLGDPGIKNMWSLMVSNMTKAFLLISQVFGSNLPRQREKLVHSISDFCILEMDADDLDKQCLRFCSGSSAPLNYNMQGGLHLGTFFISETLRLMRLYLESSFQQELIAPYEYTYMYWFYGDIVMKWLCSGNDRAYSYLANGLSSTGSKKGKTSVTKVSNKDSRKKTKLREYKAENAFLMIEMAICDGMFRAALALQLMGKIIVPMWEANSEELRFAHRMVPFKQLQPLCDLNYARYRRDSRLDSLVSGGHSQLLSDAVEAFDMARIQLEQGQLSDRYVAKGNSLLKVCKNNIVVLRLFSSGRMPNSRIHFEFTESPAYPMMRLQ</sequence>
<keyword evidence="3" id="KW-0963">Cytoplasm</keyword>
<accession>A0AAF3FS23</accession>
<evidence type="ECO:0000256" key="1">
    <source>
        <dbReference type="ARBA" id="ARBA00004496"/>
    </source>
</evidence>
<comment type="similarity">
    <text evidence="2">Belongs to the MAK10 family.</text>
</comment>
<evidence type="ECO:0000256" key="4">
    <source>
        <dbReference type="ARBA" id="ARBA00030494"/>
    </source>
</evidence>
<dbReference type="InterPro" id="IPR007244">
    <property type="entry name" value="Naa35_N"/>
</dbReference>
<dbReference type="InterPro" id="IPR057983">
    <property type="entry name" value="NAA35-like_N"/>
</dbReference>
<evidence type="ECO:0000259" key="5">
    <source>
        <dbReference type="Pfam" id="PF04112"/>
    </source>
</evidence>
<evidence type="ECO:0000313" key="8">
    <source>
        <dbReference type="WBParaSite" id="MBELARI_LOCUS9519"/>
    </source>
</evidence>
<protein>
    <recommendedName>
        <fullName evidence="4">Protein MAK10 homolog</fullName>
    </recommendedName>
</protein>
<name>A0AAF3FS23_9BILA</name>
<dbReference type="Proteomes" id="UP000887575">
    <property type="component" value="Unassembled WGS sequence"/>
</dbReference>
<evidence type="ECO:0000256" key="3">
    <source>
        <dbReference type="ARBA" id="ARBA00022490"/>
    </source>
</evidence>
<dbReference type="InterPro" id="IPR057982">
    <property type="entry name" value="TPR_NAA35"/>
</dbReference>
<dbReference type="Pfam" id="PF04112">
    <property type="entry name" value="Mak10"/>
    <property type="match status" value="1"/>
</dbReference>
<evidence type="ECO:0000259" key="6">
    <source>
        <dbReference type="Pfam" id="PF25789"/>
    </source>
</evidence>
<evidence type="ECO:0000256" key="2">
    <source>
        <dbReference type="ARBA" id="ARBA00006289"/>
    </source>
</evidence>
<feature type="domain" description="NAA35-like N-terminal" evidence="5">
    <location>
        <begin position="58"/>
        <end position="143"/>
    </location>
</feature>
<reference evidence="8" key="1">
    <citation type="submission" date="2024-02" db="UniProtKB">
        <authorList>
            <consortium name="WormBaseParasite"/>
        </authorList>
    </citation>
    <scope>IDENTIFICATION</scope>
</reference>
<dbReference type="WBParaSite" id="MBELARI_LOCUS9519">
    <property type="protein sequence ID" value="MBELARI_LOCUS9519"/>
    <property type="gene ID" value="MBELARI_LOCUS9519"/>
</dbReference>
<dbReference type="PANTHER" id="PTHR21373">
    <property type="entry name" value="GLUCOSE REPRESSIBLE PROTEIN MAK10"/>
    <property type="match status" value="1"/>
</dbReference>
<proteinExistence type="inferred from homology"/>
<keyword evidence="7" id="KW-1185">Reference proteome</keyword>